<evidence type="ECO:0000313" key="4">
    <source>
        <dbReference type="EMBL" id="NNU34832.1"/>
    </source>
</evidence>
<keyword evidence="5" id="KW-1185">Reference proteome</keyword>
<dbReference type="InterPro" id="IPR014718">
    <property type="entry name" value="GH-type_carb-bd"/>
</dbReference>
<comment type="cofactor">
    <cofactor evidence="1">
        <name>Ca(2+)</name>
        <dbReference type="ChEBI" id="CHEBI:29108"/>
    </cofactor>
</comment>
<comment type="subunit">
    <text evidence="2">Monomer.</text>
</comment>
<gene>
    <name evidence="4" type="ORF">HK413_13605</name>
</gene>
<dbReference type="SUPFAM" id="SSF49303">
    <property type="entry name" value="beta-Galactosidase/glucuronidase domain"/>
    <property type="match status" value="1"/>
</dbReference>
<dbReference type="InterPro" id="IPR036156">
    <property type="entry name" value="Beta-gal/glucu_dom_sf"/>
</dbReference>
<dbReference type="Gene3D" id="2.70.98.10">
    <property type="match status" value="1"/>
</dbReference>
<organism evidence="4 5">
    <name type="scientific">Mucilaginibacter humi</name>
    <dbReference type="NCBI Taxonomy" id="2732510"/>
    <lineage>
        <taxon>Bacteria</taxon>
        <taxon>Pseudomonadati</taxon>
        <taxon>Bacteroidota</taxon>
        <taxon>Sphingobacteriia</taxon>
        <taxon>Sphingobacteriales</taxon>
        <taxon>Sphingobacteriaceae</taxon>
        <taxon>Mucilaginibacter</taxon>
    </lineage>
</organism>
<dbReference type="EMBL" id="JABFCR010000072">
    <property type="protein sequence ID" value="NNU34832.1"/>
    <property type="molecule type" value="Genomic_DNA"/>
</dbReference>
<comment type="caution">
    <text evidence="4">The sequence shown here is derived from an EMBL/GenBank/DDBJ whole genome shotgun (WGS) entry which is preliminary data.</text>
</comment>
<dbReference type="Gene3D" id="3.20.20.80">
    <property type="entry name" value="Glycosidases"/>
    <property type="match status" value="1"/>
</dbReference>
<sequence>MADMWERMYAARGVLGGALWAGIDDTFILPDSTVVGFGSWGVIDGWRRLKPEYWHMKKAYSPVRVKPCGNWENGFIRYVVENRHSFSNLNECEFKWTPGTQSGVLKPNIAPGKTDTIKIFSAKPNANQNLKLQVMDARQILIDQYVFENIVPEFGKKNIKPVAAKTNWSYTIKSNLVRAAAGNKQVVLNTTAGGLEIYINREKIIDGFAELMILPLNATGDGVQMTGKRKEFLPYNSTAANHVIKKIEYQTQPQVFTIQVWDSYDEAAGTTTYRLTSNGKVEVAYSYTLTKDINPRQWGLVLKLASDLSNMSWVRNGLWNYYPADHIGRLSGTAKVANTQHFSGPAGPINKPAVVWAEDQNSLGTNDFRSTKMNIKELTLFNNSTKLTLTSDGSQHSRCWRDTNKNIRVLLAGYSNLGAEGFFHTHALKFETPLHAGSVIQNKISLKLIKQKTRP</sequence>
<dbReference type="RefSeq" id="WP_217452321.1">
    <property type="nucleotide sequence ID" value="NZ_JABFCR010000072.1"/>
</dbReference>
<evidence type="ECO:0000313" key="5">
    <source>
        <dbReference type="Proteomes" id="UP000566071"/>
    </source>
</evidence>
<dbReference type="Proteomes" id="UP000566071">
    <property type="component" value="Unassembled WGS sequence"/>
</dbReference>
<evidence type="ECO:0008006" key="6">
    <source>
        <dbReference type="Google" id="ProtNLM"/>
    </source>
</evidence>
<proteinExistence type="predicted"/>
<protein>
    <recommendedName>
        <fullName evidence="6">Beta-galactosidase</fullName>
    </recommendedName>
</protein>
<accession>A0ABX1W3N1</accession>
<evidence type="ECO:0000256" key="3">
    <source>
        <dbReference type="ARBA" id="ARBA00022837"/>
    </source>
</evidence>
<evidence type="ECO:0000256" key="2">
    <source>
        <dbReference type="ARBA" id="ARBA00011245"/>
    </source>
</evidence>
<name>A0ABX1W3N1_9SPHI</name>
<evidence type="ECO:0000256" key="1">
    <source>
        <dbReference type="ARBA" id="ARBA00001913"/>
    </source>
</evidence>
<reference evidence="4 5" key="1">
    <citation type="submission" date="2020-05" db="EMBL/GenBank/DDBJ databases">
        <authorList>
            <person name="Khan S.A."/>
            <person name="Jeon C.O."/>
            <person name="Chun B.H."/>
        </authorList>
    </citation>
    <scope>NUCLEOTIDE SEQUENCE [LARGE SCALE GENOMIC DNA]</scope>
    <source>
        <strain evidence="4 5">S1162</strain>
    </source>
</reference>
<keyword evidence="3" id="KW-0106">Calcium</keyword>